<dbReference type="RefSeq" id="WP_211871195.1">
    <property type="nucleotide sequence ID" value="NZ_JAAEDI010000029.1"/>
</dbReference>
<accession>A0ABS5EN87</accession>
<evidence type="ECO:0000256" key="1">
    <source>
        <dbReference type="SAM" id="MobiDB-lite"/>
    </source>
</evidence>
<organism evidence="2 3">
    <name type="scientific">Neoroseomonas terrae</name>
    <dbReference type="NCBI Taxonomy" id="424799"/>
    <lineage>
        <taxon>Bacteria</taxon>
        <taxon>Pseudomonadati</taxon>
        <taxon>Pseudomonadota</taxon>
        <taxon>Alphaproteobacteria</taxon>
        <taxon>Acetobacterales</taxon>
        <taxon>Acetobacteraceae</taxon>
        <taxon>Neoroseomonas</taxon>
    </lineage>
</organism>
<gene>
    <name evidence="2" type="ORF">GXW78_22670</name>
</gene>
<reference evidence="3" key="1">
    <citation type="journal article" date="2021" name="Syst. Appl. Microbiol.">
        <title>Roseomonas hellenica sp. nov., isolated from roots of wild-growing Alkanna tinctoria.</title>
        <authorList>
            <person name="Rat A."/>
            <person name="Naranjo H.D."/>
            <person name="Lebbe L."/>
            <person name="Cnockaert M."/>
            <person name="Krigas N."/>
            <person name="Grigoriadou K."/>
            <person name="Maloupa E."/>
            <person name="Willems A."/>
        </authorList>
    </citation>
    <scope>NUCLEOTIDE SEQUENCE [LARGE SCALE GENOMIC DNA]</scope>
    <source>
        <strain evidence="3">LMG 31159</strain>
    </source>
</reference>
<dbReference type="EMBL" id="JAAEDI010000029">
    <property type="protein sequence ID" value="MBR0652478.1"/>
    <property type="molecule type" value="Genomic_DNA"/>
</dbReference>
<sequence>MTTPPTGHNGGPPLDDDEDKNASWRSWIWHRAHKKAWKTPPREIALRRLARAEELGMTYREYTLEIMERGKYL</sequence>
<protein>
    <submittedName>
        <fullName evidence="2">Uncharacterized protein</fullName>
    </submittedName>
</protein>
<evidence type="ECO:0000313" key="3">
    <source>
        <dbReference type="Proteomes" id="UP000698752"/>
    </source>
</evidence>
<evidence type="ECO:0000313" key="2">
    <source>
        <dbReference type="EMBL" id="MBR0652478.1"/>
    </source>
</evidence>
<name>A0ABS5EN87_9PROT</name>
<feature type="region of interest" description="Disordered" evidence="1">
    <location>
        <begin position="1"/>
        <end position="20"/>
    </location>
</feature>
<comment type="caution">
    <text evidence="2">The sequence shown here is derived from an EMBL/GenBank/DDBJ whole genome shotgun (WGS) entry which is preliminary data.</text>
</comment>
<dbReference type="Proteomes" id="UP000698752">
    <property type="component" value="Unassembled WGS sequence"/>
</dbReference>
<proteinExistence type="predicted"/>
<keyword evidence="3" id="KW-1185">Reference proteome</keyword>
<feature type="compositionally biased region" description="Low complexity" evidence="1">
    <location>
        <begin position="1"/>
        <end position="13"/>
    </location>
</feature>